<keyword evidence="5" id="KW-0560">Oxidoreductase</keyword>
<dbReference type="InterPro" id="IPR013154">
    <property type="entry name" value="ADH-like_N"/>
</dbReference>
<dbReference type="Pfam" id="PF00107">
    <property type="entry name" value="ADH_zinc_N"/>
    <property type="match status" value="1"/>
</dbReference>
<keyword evidence="9" id="KW-1185">Reference proteome</keyword>
<dbReference type="CDD" id="cd05188">
    <property type="entry name" value="MDR"/>
    <property type="match status" value="1"/>
</dbReference>
<gene>
    <name evidence="8" type="ORF">jhhlp_005455</name>
</gene>
<evidence type="ECO:0000259" key="7">
    <source>
        <dbReference type="Pfam" id="PF08240"/>
    </source>
</evidence>
<protein>
    <recommendedName>
        <fullName evidence="10">Alcohol dehydrogenase-like C-terminal domain-containing protein</fullName>
    </recommendedName>
</protein>
<dbReference type="PANTHER" id="PTHR43350:SF17">
    <property type="entry name" value="NAD-DEPENDENT ALCOHOL DEHYDROGENASE"/>
    <property type="match status" value="1"/>
</dbReference>
<dbReference type="VEuPathDB" id="FungiDB:jhhlp_005455"/>
<evidence type="ECO:0000313" key="9">
    <source>
        <dbReference type="Proteomes" id="UP000233524"/>
    </source>
</evidence>
<evidence type="ECO:0000256" key="2">
    <source>
        <dbReference type="ARBA" id="ARBA00008072"/>
    </source>
</evidence>
<dbReference type="OrthoDB" id="5407715at2759"/>
<dbReference type="Proteomes" id="UP000233524">
    <property type="component" value="Unassembled WGS sequence"/>
</dbReference>
<name>A0A2N3N6W6_9PEZI</name>
<dbReference type="STRING" id="41688.A0A2N3N6W6"/>
<evidence type="ECO:0000256" key="3">
    <source>
        <dbReference type="ARBA" id="ARBA00022723"/>
    </source>
</evidence>
<dbReference type="InterPro" id="IPR036291">
    <property type="entry name" value="NAD(P)-bd_dom_sf"/>
</dbReference>
<evidence type="ECO:0000256" key="1">
    <source>
        <dbReference type="ARBA" id="ARBA00001947"/>
    </source>
</evidence>
<dbReference type="Gene3D" id="3.40.50.720">
    <property type="entry name" value="NAD(P)-binding Rossmann-like Domain"/>
    <property type="match status" value="1"/>
</dbReference>
<keyword evidence="4" id="KW-0862">Zinc</keyword>
<evidence type="ECO:0000259" key="6">
    <source>
        <dbReference type="Pfam" id="PF00107"/>
    </source>
</evidence>
<dbReference type="Pfam" id="PF08240">
    <property type="entry name" value="ADH_N"/>
    <property type="match status" value="1"/>
</dbReference>
<comment type="similarity">
    <text evidence="2">Belongs to the zinc-containing alcohol dehydrogenase family.</text>
</comment>
<feature type="domain" description="Alcohol dehydrogenase-like C-terminal" evidence="6">
    <location>
        <begin position="202"/>
        <end position="341"/>
    </location>
</feature>
<keyword evidence="3" id="KW-0479">Metal-binding</keyword>
<dbReference type="InParanoid" id="A0A2N3N6W6"/>
<organism evidence="8 9">
    <name type="scientific">Lomentospora prolificans</name>
    <dbReference type="NCBI Taxonomy" id="41688"/>
    <lineage>
        <taxon>Eukaryota</taxon>
        <taxon>Fungi</taxon>
        <taxon>Dikarya</taxon>
        <taxon>Ascomycota</taxon>
        <taxon>Pezizomycotina</taxon>
        <taxon>Sordariomycetes</taxon>
        <taxon>Hypocreomycetidae</taxon>
        <taxon>Microascales</taxon>
        <taxon>Microascaceae</taxon>
        <taxon>Lomentospora</taxon>
    </lineage>
</organism>
<dbReference type="Gene3D" id="3.90.180.10">
    <property type="entry name" value="Medium-chain alcohol dehydrogenases, catalytic domain"/>
    <property type="match status" value="1"/>
</dbReference>
<feature type="domain" description="Alcohol dehydrogenase-like N-terminal" evidence="7">
    <location>
        <begin position="35"/>
        <end position="146"/>
    </location>
</feature>
<dbReference type="InterPro" id="IPR011032">
    <property type="entry name" value="GroES-like_sf"/>
</dbReference>
<sequence>MPSQNQSKALVLHKIASPLHLELQDFAVPSPPSHGSANVRILASPISATTSKFLTGASTFLTFPTPFVPGHSAIGRVQSTGPDATLLKEGDLVYVDSFIRSRDDPVTTQILLGLNGGPHAEQRHLMESGWPRGLFQTVATTPLENTHRLDAETLLNRFGYTVSELAISIPRLSIVYGGMRAVDLKAGQTLLVGPATGFFSGAAVELGVALGARVIAISRSAPGLERLKTTLSRTYPDRPALETVVVTGDVSADEAAVRALLPTGSPGIDAFIDLSPGLGTQPSHVQVGFGALRPGGKVALMGGIYGNLNINHAQLLYKSVTIKGQWMHTKEEVEELLRMVEAGIVKIGKTAGYEVRGEYPLEQWSEAIELAAAGDEWAKGYVFTPLKE</sequence>
<dbReference type="GO" id="GO:0016491">
    <property type="term" value="F:oxidoreductase activity"/>
    <property type="evidence" value="ECO:0007669"/>
    <property type="project" value="UniProtKB-KW"/>
</dbReference>
<reference evidence="8 9" key="1">
    <citation type="journal article" date="2017" name="G3 (Bethesda)">
        <title>First Draft Genome Sequence of the Pathogenic Fungus Lomentospora prolificans (Formerly Scedosporium prolificans).</title>
        <authorList>
            <person name="Luo R."/>
            <person name="Zimin A."/>
            <person name="Workman R."/>
            <person name="Fan Y."/>
            <person name="Pertea G."/>
            <person name="Grossman N."/>
            <person name="Wear M.P."/>
            <person name="Jia B."/>
            <person name="Miller H."/>
            <person name="Casadevall A."/>
            <person name="Timp W."/>
            <person name="Zhang S.X."/>
            <person name="Salzberg S.L."/>
        </authorList>
    </citation>
    <scope>NUCLEOTIDE SEQUENCE [LARGE SCALE GENOMIC DNA]</scope>
    <source>
        <strain evidence="8 9">JHH-5317</strain>
    </source>
</reference>
<comment type="cofactor">
    <cofactor evidence="1">
        <name>Zn(2+)</name>
        <dbReference type="ChEBI" id="CHEBI:29105"/>
    </cofactor>
</comment>
<dbReference type="SUPFAM" id="SSF51735">
    <property type="entry name" value="NAD(P)-binding Rossmann-fold domains"/>
    <property type="match status" value="1"/>
</dbReference>
<dbReference type="EMBL" id="NLAX01000700">
    <property type="protein sequence ID" value="PKS08179.1"/>
    <property type="molecule type" value="Genomic_DNA"/>
</dbReference>
<comment type="caution">
    <text evidence="8">The sequence shown here is derived from an EMBL/GenBank/DDBJ whole genome shotgun (WGS) entry which is preliminary data.</text>
</comment>
<dbReference type="PANTHER" id="PTHR43350">
    <property type="entry name" value="NAD-DEPENDENT ALCOHOL DEHYDROGENASE"/>
    <property type="match status" value="1"/>
</dbReference>
<dbReference type="InterPro" id="IPR013149">
    <property type="entry name" value="ADH-like_C"/>
</dbReference>
<evidence type="ECO:0000256" key="4">
    <source>
        <dbReference type="ARBA" id="ARBA00022833"/>
    </source>
</evidence>
<dbReference type="SUPFAM" id="SSF50129">
    <property type="entry name" value="GroES-like"/>
    <property type="match status" value="1"/>
</dbReference>
<accession>A0A2N3N6W6</accession>
<dbReference type="AlphaFoldDB" id="A0A2N3N6W6"/>
<evidence type="ECO:0008006" key="10">
    <source>
        <dbReference type="Google" id="ProtNLM"/>
    </source>
</evidence>
<evidence type="ECO:0000313" key="8">
    <source>
        <dbReference type="EMBL" id="PKS08179.1"/>
    </source>
</evidence>
<dbReference type="GO" id="GO:0046872">
    <property type="term" value="F:metal ion binding"/>
    <property type="evidence" value="ECO:0007669"/>
    <property type="project" value="UniProtKB-KW"/>
</dbReference>
<proteinExistence type="inferred from homology"/>
<evidence type="ECO:0000256" key="5">
    <source>
        <dbReference type="ARBA" id="ARBA00023002"/>
    </source>
</evidence>